<dbReference type="SUPFAM" id="SSF50249">
    <property type="entry name" value="Nucleic acid-binding proteins"/>
    <property type="match status" value="1"/>
</dbReference>
<dbReference type="AlphaFoldDB" id="A0A1H7FGX7"/>
<dbReference type="SUPFAM" id="SSF110993">
    <property type="entry name" value="eIF-2-alpha, C-terminal domain"/>
    <property type="match status" value="1"/>
</dbReference>
<comment type="similarity">
    <text evidence="2 10">Belongs to the eIF-2-alpha family.</text>
</comment>
<evidence type="ECO:0000256" key="5">
    <source>
        <dbReference type="ARBA" id="ARBA00022540"/>
    </source>
</evidence>
<name>A0A1H7FGX7_9EURY</name>
<dbReference type="Pfam" id="PF00575">
    <property type="entry name" value="S1"/>
    <property type="match status" value="1"/>
</dbReference>
<dbReference type="OrthoDB" id="84794at2157"/>
<dbReference type="NCBIfam" id="NF003064">
    <property type="entry name" value="PRK03987.1-4"/>
    <property type="match status" value="1"/>
</dbReference>
<dbReference type="RefSeq" id="WP_069575598.1">
    <property type="nucleotide sequence ID" value="NZ_FOAK01000001.1"/>
</dbReference>
<gene>
    <name evidence="10" type="primary">eif2a</name>
    <name evidence="12" type="ORF">SAMN05216439_0678</name>
</gene>
<dbReference type="InterPro" id="IPR003029">
    <property type="entry name" value="S1_domain"/>
</dbReference>
<dbReference type="InterPro" id="IPR044126">
    <property type="entry name" value="S1_IF2_alpha"/>
</dbReference>
<proteinExistence type="inferred from homology"/>
<evidence type="ECO:0000256" key="3">
    <source>
        <dbReference type="ARBA" id="ARBA00011243"/>
    </source>
</evidence>
<evidence type="ECO:0000256" key="1">
    <source>
        <dbReference type="ARBA" id="ARBA00003323"/>
    </source>
</evidence>
<dbReference type="InterPro" id="IPR022964">
    <property type="entry name" value="TIF2_asu_arc"/>
</dbReference>
<dbReference type="InterPro" id="IPR012340">
    <property type="entry name" value="NA-bd_OB-fold"/>
</dbReference>
<sequence length="266" mass="29935">MVRKSQEWPDEGELIVGTVYKVLNYGAFAKLEEYQGKEAFIHISEVSSGWVKNIRDHVRENQKIVCRVLRVNPKKGHVDASLKRIREDQRTKKIQHWKIEQKAEKFLELSAKSLDKSLDDAYDEVGYELMDIFGDVYGAFETASEEGAGSLTEEGIPQDWADAITEVAQRNITPPEVHISGYVDIETFVPNGVEIIIDALKAAEDNGDEEEEIKVQCVGAPRYRITVKSTDYILAEKALKAAADRCIAVIEESEGNGSFLRELDNN</sequence>
<dbReference type="FunFam" id="2.40.50.140:FF:000015">
    <property type="entry name" value="Eukaryotic translation initiation factor 2 subunit alpha"/>
    <property type="match status" value="1"/>
</dbReference>
<comment type="subunit">
    <text evidence="3 10">Heterotrimer composed of an alpha, a beta and a gamma chain.</text>
</comment>
<dbReference type="Gene3D" id="3.30.70.1130">
    <property type="entry name" value="EIF_2_alpha"/>
    <property type="match status" value="1"/>
</dbReference>
<evidence type="ECO:0000256" key="7">
    <source>
        <dbReference type="ARBA" id="ARBA00022917"/>
    </source>
</evidence>
<comment type="function">
    <text evidence="1 10">eIF-2 functions in the early steps of protein synthesis by forming a ternary complex with GTP and initiator tRNA.</text>
</comment>
<dbReference type="HAMAP" id="MF_00231">
    <property type="entry name" value="eIF_2_alpha"/>
    <property type="match status" value="1"/>
</dbReference>
<feature type="domain" description="S1 motif" evidence="11">
    <location>
        <begin position="12"/>
        <end position="83"/>
    </location>
</feature>
<dbReference type="InterPro" id="IPR024054">
    <property type="entry name" value="TIF2_asu_middle_sf"/>
</dbReference>
<keyword evidence="5 10" id="KW-0396">Initiation factor</keyword>
<dbReference type="Gene3D" id="2.40.50.140">
    <property type="entry name" value="Nucleic acid-binding proteins"/>
    <property type="match status" value="1"/>
</dbReference>
<reference evidence="12 13" key="1">
    <citation type="submission" date="2016-10" db="EMBL/GenBank/DDBJ databases">
        <authorList>
            <person name="de Groot N.N."/>
        </authorList>
    </citation>
    <scope>NUCLEOTIDE SEQUENCE [LARGE SCALE GENOMIC DNA]</scope>
    <source>
        <strain evidence="12 13">DSM 11978</strain>
    </source>
</reference>
<dbReference type="PROSITE" id="PS50126">
    <property type="entry name" value="S1"/>
    <property type="match status" value="1"/>
</dbReference>
<evidence type="ECO:0000256" key="9">
    <source>
        <dbReference type="ARBA" id="ARBA00033333"/>
    </source>
</evidence>
<dbReference type="PANTHER" id="PTHR10602:SF0">
    <property type="entry name" value="EUKARYOTIC TRANSLATION INITIATION FACTOR 2 SUBUNIT 1"/>
    <property type="match status" value="1"/>
</dbReference>
<accession>A0A1H7FGX7</accession>
<keyword evidence="7 10" id="KW-0648">Protein biosynthesis</keyword>
<dbReference type="NCBIfam" id="NF003062">
    <property type="entry name" value="PRK03987.1-1"/>
    <property type="match status" value="1"/>
</dbReference>
<evidence type="ECO:0000313" key="12">
    <source>
        <dbReference type="EMBL" id="SEK25356.1"/>
    </source>
</evidence>
<keyword evidence="6 10" id="KW-0694">RNA-binding</keyword>
<evidence type="ECO:0000259" key="11">
    <source>
        <dbReference type="PROSITE" id="PS50126"/>
    </source>
</evidence>
<dbReference type="PANTHER" id="PTHR10602">
    <property type="entry name" value="EUKARYOTIC TRANSLATION INITIATION FACTOR 2 SUBUNIT 1"/>
    <property type="match status" value="1"/>
</dbReference>
<dbReference type="GO" id="GO:0043022">
    <property type="term" value="F:ribosome binding"/>
    <property type="evidence" value="ECO:0007669"/>
    <property type="project" value="TreeGrafter"/>
</dbReference>
<protein>
    <recommendedName>
        <fullName evidence="4 10">Translation initiation factor 2 subunit alpha</fullName>
    </recommendedName>
    <alternativeName>
        <fullName evidence="8 10">aIF2-alpha</fullName>
    </alternativeName>
    <alternativeName>
        <fullName evidence="9 10">eIF-2-alpha</fullName>
    </alternativeName>
</protein>
<evidence type="ECO:0000256" key="4">
    <source>
        <dbReference type="ARBA" id="ARBA00013678"/>
    </source>
</evidence>
<dbReference type="Proteomes" id="UP000199506">
    <property type="component" value="Unassembled WGS sequence"/>
</dbReference>
<evidence type="ECO:0000256" key="8">
    <source>
        <dbReference type="ARBA" id="ARBA00030860"/>
    </source>
</evidence>
<dbReference type="CDD" id="cd04452">
    <property type="entry name" value="S1_IF2_alpha"/>
    <property type="match status" value="1"/>
</dbReference>
<dbReference type="EMBL" id="FOAK01000001">
    <property type="protein sequence ID" value="SEK25356.1"/>
    <property type="molecule type" value="Genomic_DNA"/>
</dbReference>
<dbReference type="SMART" id="SM00316">
    <property type="entry name" value="S1"/>
    <property type="match status" value="1"/>
</dbReference>
<organism evidence="12 13">
    <name type="scientific">Methanobrevibacter gottschalkii</name>
    <dbReference type="NCBI Taxonomy" id="190974"/>
    <lineage>
        <taxon>Archaea</taxon>
        <taxon>Methanobacteriati</taxon>
        <taxon>Methanobacteriota</taxon>
        <taxon>Methanomada group</taxon>
        <taxon>Methanobacteria</taxon>
        <taxon>Methanobacteriales</taxon>
        <taxon>Methanobacteriaceae</taxon>
        <taxon>Methanobrevibacter</taxon>
    </lineage>
</organism>
<dbReference type="Gene3D" id="1.10.150.190">
    <property type="entry name" value="Translation initiation factor 2, subunit 1, domain 2"/>
    <property type="match status" value="1"/>
</dbReference>
<dbReference type="InterPro" id="IPR024055">
    <property type="entry name" value="TIF2_asu_C"/>
</dbReference>
<dbReference type="GO" id="GO:0003723">
    <property type="term" value="F:RNA binding"/>
    <property type="evidence" value="ECO:0007669"/>
    <property type="project" value="UniProtKB-UniRule"/>
</dbReference>
<dbReference type="FunFam" id="3.30.70.1130:FF:000002">
    <property type="entry name" value="Translation initiation factor 2 subunit alpha"/>
    <property type="match status" value="1"/>
</dbReference>
<dbReference type="GO" id="GO:0003743">
    <property type="term" value="F:translation initiation factor activity"/>
    <property type="evidence" value="ECO:0007669"/>
    <property type="project" value="UniProtKB-UniRule"/>
</dbReference>
<dbReference type="InterPro" id="IPR011488">
    <property type="entry name" value="TIF_2_asu"/>
</dbReference>
<dbReference type="STRING" id="190974.SAMN05216439_0678"/>
<dbReference type="Pfam" id="PF07541">
    <property type="entry name" value="EIF_2_alpha"/>
    <property type="match status" value="1"/>
</dbReference>
<dbReference type="SUPFAM" id="SSF116742">
    <property type="entry name" value="eIF2alpha middle domain-like"/>
    <property type="match status" value="1"/>
</dbReference>
<evidence type="ECO:0000256" key="2">
    <source>
        <dbReference type="ARBA" id="ARBA00007223"/>
    </source>
</evidence>
<evidence type="ECO:0000313" key="13">
    <source>
        <dbReference type="Proteomes" id="UP000199506"/>
    </source>
</evidence>
<evidence type="ECO:0000256" key="6">
    <source>
        <dbReference type="ARBA" id="ARBA00022884"/>
    </source>
</evidence>
<evidence type="ECO:0000256" key="10">
    <source>
        <dbReference type="HAMAP-Rule" id="MF_00231"/>
    </source>
</evidence>